<dbReference type="KEGG" id="vao:FA707_05830"/>
<protein>
    <submittedName>
        <fullName evidence="1">Uncharacterized protein</fullName>
    </submittedName>
</protein>
<keyword evidence="2" id="KW-1185">Reference proteome</keyword>
<reference evidence="1 2" key="1">
    <citation type="submission" date="2019-04" db="EMBL/GenBank/DDBJ databases">
        <title>Vagococcus sp. nov., isolated from faeces of yaks (Bos grunniens).</title>
        <authorList>
            <person name="Ge Y."/>
        </authorList>
    </citation>
    <scope>NUCLEOTIDE SEQUENCE [LARGE SCALE GENOMIC DNA]</scope>
    <source>
        <strain evidence="1 2">MN-17</strain>
    </source>
</reference>
<accession>A0A4D7CXC5</accession>
<organism evidence="1 2">
    <name type="scientific">Vagococcus zengguangii</name>
    <dbReference type="NCBI Taxonomy" id="2571750"/>
    <lineage>
        <taxon>Bacteria</taxon>
        <taxon>Bacillati</taxon>
        <taxon>Bacillota</taxon>
        <taxon>Bacilli</taxon>
        <taxon>Lactobacillales</taxon>
        <taxon>Enterococcaceae</taxon>
        <taxon>Vagococcus</taxon>
    </lineage>
</organism>
<dbReference type="AlphaFoldDB" id="A0A4D7CXC5"/>
<dbReference type="RefSeq" id="WP_136953347.1">
    <property type="nucleotide sequence ID" value="NZ_CP039712.1"/>
</dbReference>
<proteinExistence type="predicted"/>
<evidence type="ECO:0000313" key="1">
    <source>
        <dbReference type="EMBL" id="QCI86516.1"/>
    </source>
</evidence>
<gene>
    <name evidence="1" type="ORF">FA707_05830</name>
</gene>
<dbReference type="OrthoDB" id="2195108at2"/>
<dbReference type="Proteomes" id="UP000298615">
    <property type="component" value="Chromosome"/>
</dbReference>
<dbReference type="EMBL" id="CP039712">
    <property type="protein sequence ID" value="QCI86516.1"/>
    <property type="molecule type" value="Genomic_DNA"/>
</dbReference>
<sequence length="93" mass="10727">MKKTNFVVIFWLLIALISFVVFLMNFYSLFESVSYVLFPVTDNNTYSPDRNQLFRDLITTIPMLIIVTLSFIISLKQGLKAYDSSNSTKTTNL</sequence>
<evidence type="ECO:0000313" key="2">
    <source>
        <dbReference type="Proteomes" id="UP000298615"/>
    </source>
</evidence>
<name>A0A4D7CXC5_9ENTE</name>